<dbReference type="AlphaFoldDB" id="A0A1N7S2E5"/>
<dbReference type="Proteomes" id="UP000195569">
    <property type="component" value="Unassembled WGS sequence"/>
</dbReference>
<comment type="caution">
    <text evidence="1">The sequence shown here is derived from an EMBL/GenBank/DDBJ whole genome shotgun (WGS) entry which is preliminary data.</text>
</comment>
<evidence type="ECO:0000313" key="1">
    <source>
        <dbReference type="EMBL" id="SIT41551.1"/>
    </source>
</evidence>
<dbReference type="EMBL" id="CYGY02000030">
    <property type="protein sequence ID" value="SIT41551.1"/>
    <property type="molecule type" value="Genomic_DNA"/>
</dbReference>
<organism evidence="1 2">
    <name type="scientific">Paraburkholderia piptadeniae</name>
    <dbReference type="NCBI Taxonomy" id="1701573"/>
    <lineage>
        <taxon>Bacteria</taxon>
        <taxon>Pseudomonadati</taxon>
        <taxon>Pseudomonadota</taxon>
        <taxon>Betaproteobacteria</taxon>
        <taxon>Burkholderiales</taxon>
        <taxon>Burkholderiaceae</taxon>
        <taxon>Paraburkholderia</taxon>
    </lineage>
</organism>
<reference evidence="1" key="1">
    <citation type="submission" date="2016-12" db="EMBL/GenBank/DDBJ databases">
        <authorList>
            <person name="Moulin L."/>
        </authorList>
    </citation>
    <scope>NUCLEOTIDE SEQUENCE [LARGE SCALE GENOMIC DNA]</scope>
    <source>
        <strain evidence="1">STM 7183</strain>
    </source>
</reference>
<evidence type="ECO:0000313" key="2">
    <source>
        <dbReference type="Proteomes" id="UP000195569"/>
    </source>
</evidence>
<name>A0A1N7S2E5_9BURK</name>
<proteinExistence type="predicted"/>
<sequence length="66" mass="7691">MPPTFARVRPMSTAYFRANGRGECRQLGLEYVEHRFSKTSIQRAAHSSAEYSTSRQRAFYVEHMFS</sequence>
<keyword evidence="2" id="KW-1185">Reference proteome</keyword>
<protein>
    <submittedName>
        <fullName evidence="1">Uncharacterized protein</fullName>
    </submittedName>
</protein>
<gene>
    <name evidence="1" type="ORF">BN2476_300062</name>
</gene>
<accession>A0A1N7S2E5</accession>